<keyword evidence="2" id="KW-1185">Reference proteome</keyword>
<evidence type="ECO:0000313" key="2">
    <source>
        <dbReference type="Proteomes" id="UP001258017"/>
    </source>
</evidence>
<reference evidence="1" key="2">
    <citation type="journal article" date="2023" name="Commun. Biol.">
        <title>Intrasexual cuticular hydrocarbon dimorphism in a wasp sheds light on hydrocarbon biosynthesis genes in Hymenoptera.</title>
        <authorList>
            <person name="Moris V.C."/>
            <person name="Podsiadlowski L."/>
            <person name="Martin S."/>
            <person name="Oeyen J.P."/>
            <person name="Donath A."/>
            <person name="Petersen M."/>
            <person name="Wilbrandt J."/>
            <person name="Misof B."/>
            <person name="Liedtke D."/>
            <person name="Thamm M."/>
            <person name="Scheiner R."/>
            <person name="Schmitt T."/>
            <person name="Niehuis O."/>
        </authorList>
    </citation>
    <scope>NUCLEOTIDE SEQUENCE</scope>
    <source>
        <strain evidence="1">GBR_01_08_01A</strain>
    </source>
</reference>
<feature type="non-terminal residue" evidence="1">
    <location>
        <position position="1"/>
    </location>
</feature>
<dbReference type="EMBL" id="JAIFRP010002325">
    <property type="protein sequence ID" value="KAK2577702.1"/>
    <property type="molecule type" value="Genomic_DNA"/>
</dbReference>
<reference evidence="1" key="1">
    <citation type="submission" date="2021-08" db="EMBL/GenBank/DDBJ databases">
        <authorList>
            <person name="Misof B."/>
            <person name="Oliver O."/>
            <person name="Podsiadlowski L."/>
            <person name="Donath A."/>
            <person name="Peters R."/>
            <person name="Mayer C."/>
            <person name="Rust J."/>
            <person name="Gunkel S."/>
            <person name="Lesny P."/>
            <person name="Martin S."/>
            <person name="Oeyen J.P."/>
            <person name="Petersen M."/>
            <person name="Panagiotis P."/>
            <person name="Wilbrandt J."/>
            <person name="Tanja T."/>
        </authorList>
    </citation>
    <scope>NUCLEOTIDE SEQUENCE</scope>
    <source>
        <strain evidence="1">GBR_01_08_01A</strain>
        <tissue evidence="1">Thorax + abdomen</tissue>
    </source>
</reference>
<proteinExistence type="predicted"/>
<comment type="caution">
    <text evidence="1">The sequence shown here is derived from an EMBL/GenBank/DDBJ whole genome shotgun (WGS) entry which is preliminary data.</text>
</comment>
<dbReference type="AlphaFoldDB" id="A0AAD9RDK5"/>
<protein>
    <submittedName>
        <fullName evidence="1">Uncharacterized protein</fullName>
    </submittedName>
</protein>
<name>A0AAD9RDK5_9HYME</name>
<sequence length="22" mass="2599">MNIKLKNITVNGRRPYILQVNN</sequence>
<gene>
    <name evidence="1" type="ORF">KPH14_000710</name>
</gene>
<accession>A0AAD9RDK5</accession>
<evidence type="ECO:0000313" key="1">
    <source>
        <dbReference type="EMBL" id="KAK2577702.1"/>
    </source>
</evidence>
<organism evidence="1 2">
    <name type="scientific">Odynerus spinipes</name>
    <dbReference type="NCBI Taxonomy" id="1348599"/>
    <lineage>
        <taxon>Eukaryota</taxon>
        <taxon>Metazoa</taxon>
        <taxon>Ecdysozoa</taxon>
        <taxon>Arthropoda</taxon>
        <taxon>Hexapoda</taxon>
        <taxon>Insecta</taxon>
        <taxon>Pterygota</taxon>
        <taxon>Neoptera</taxon>
        <taxon>Endopterygota</taxon>
        <taxon>Hymenoptera</taxon>
        <taxon>Apocrita</taxon>
        <taxon>Aculeata</taxon>
        <taxon>Vespoidea</taxon>
        <taxon>Vespidae</taxon>
        <taxon>Eumeninae</taxon>
        <taxon>Odynerus</taxon>
    </lineage>
</organism>
<dbReference type="Proteomes" id="UP001258017">
    <property type="component" value="Unassembled WGS sequence"/>
</dbReference>